<reference evidence="2" key="1">
    <citation type="submission" date="2021-06" db="EMBL/GenBank/DDBJ databases">
        <authorList>
            <person name="Hodson N. C."/>
            <person name="Mongue J. A."/>
            <person name="Jaron S. K."/>
        </authorList>
    </citation>
    <scope>NUCLEOTIDE SEQUENCE</scope>
</reference>
<evidence type="ECO:0000313" key="3">
    <source>
        <dbReference type="Proteomes" id="UP000708208"/>
    </source>
</evidence>
<evidence type="ECO:0000256" key="1">
    <source>
        <dbReference type="SAM" id="Phobius"/>
    </source>
</evidence>
<feature type="transmembrane region" description="Helical" evidence="1">
    <location>
        <begin position="20"/>
        <end position="37"/>
    </location>
</feature>
<dbReference type="AlphaFoldDB" id="A0A8J2NIK0"/>
<dbReference type="EMBL" id="CAJVCH010002717">
    <property type="protein sequence ID" value="CAG7645621.1"/>
    <property type="molecule type" value="Genomic_DNA"/>
</dbReference>
<name>A0A8J2NIK0_9HEXA</name>
<organism evidence="2 3">
    <name type="scientific">Allacma fusca</name>
    <dbReference type="NCBI Taxonomy" id="39272"/>
    <lineage>
        <taxon>Eukaryota</taxon>
        <taxon>Metazoa</taxon>
        <taxon>Ecdysozoa</taxon>
        <taxon>Arthropoda</taxon>
        <taxon>Hexapoda</taxon>
        <taxon>Collembola</taxon>
        <taxon>Symphypleona</taxon>
        <taxon>Sminthuridae</taxon>
        <taxon>Allacma</taxon>
    </lineage>
</organism>
<accession>A0A8J2NIK0</accession>
<comment type="caution">
    <text evidence="2">The sequence shown here is derived from an EMBL/GenBank/DDBJ whole genome shotgun (WGS) entry which is preliminary data.</text>
</comment>
<proteinExistence type="predicted"/>
<feature type="transmembrane region" description="Helical" evidence="1">
    <location>
        <begin position="130"/>
        <end position="149"/>
    </location>
</feature>
<keyword evidence="1" id="KW-0472">Membrane</keyword>
<feature type="transmembrane region" description="Helical" evidence="1">
    <location>
        <begin position="49"/>
        <end position="69"/>
    </location>
</feature>
<evidence type="ECO:0000313" key="2">
    <source>
        <dbReference type="EMBL" id="CAG7645621.1"/>
    </source>
</evidence>
<keyword evidence="1" id="KW-1133">Transmembrane helix</keyword>
<dbReference type="Proteomes" id="UP000708208">
    <property type="component" value="Unassembled WGS sequence"/>
</dbReference>
<sequence length="179" mass="20236">MHRTSCKQLAYLWRFNGNEGFNGATVVLTGILCLIDVSRSVNQIGNIPILSFIQLNVLVGLPLLLAYVGNYMRNEFDGSREMLANAFGLFIQEHDPGCFNTNQLERITKWLLDWDWKFTARNVFDVNYKIFGVVLGTLMTYFIVIFQLLTGDKANKSTISSIHECTCSNMNNDSLSGSF</sequence>
<keyword evidence="3" id="KW-1185">Reference proteome</keyword>
<dbReference type="OrthoDB" id="6366728at2759"/>
<gene>
    <name evidence="2" type="ORF">AFUS01_LOCUS549</name>
</gene>
<protein>
    <submittedName>
        <fullName evidence="2">Uncharacterized protein</fullName>
    </submittedName>
</protein>
<keyword evidence="1" id="KW-0812">Transmembrane</keyword>